<accession>A0AA35Q818</accession>
<dbReference type="AlphaFoldDB" id="A0AA35Q818"/>
<name>A0AA35Q818_9HYPO</name>
<gene>
    <name evidence="1" type="ORF">CCHLO57077_00008878</name>
</gene>
<comment type="caution">
    <text evidence="1">The sequence shown here is derived from an EMBL/GenBank/DDBJ whole genome shotgun (WGS) entry which is preliminary data.</text>
</comment>
<organism evidence="1 2">
    <name type="scientific">Clonostachys chloroleuca</name>
    <dbReference type="NCBI Taxonomy" id="1926264"/>
    <lineage>
        <taxon>Eukaryota</taxon>
        <taxon>Fungi</taxon>
        <taxon>Dikarya</taxon>
        <taxon>Ascomycota</taxon>
        <taxon>Pezizomycotina</taxon>
        <taxon>Sordariomycetes</taxon>
        <taxon>Hypocreomycetidae</taxon>
        <taxon>Hypocreales</taxon>
        <taxon>Bionectriaceae</taxon>
        <taxon>Clonostachys</taxon>
    </lineage>
</organism>
<protein>
    <submittedName>
        <fullName evidence="1">Uncharacterized protein</fullName>
    </submittedName>
</protein>
<proteinExistence type="predicted"/>
<sequence>MESKADVLLAFYPPVDYGRVLFFGQATEANQALRDQKAILKTQKTTAKEHNIIHKKELDQLKEIAAWSEILADFALLEAEADEALRLELLANEPT</sequence>
<evidence type="ECO:0000313" key="1">
    <source>
        <dbReference type="EMBL" id="CAI6097681.1"/>
    </source>
</evidence>
<evidence type="ECO:0000313" key="2">
    <source>
        <dbReference type="Proteomes" id="UP001160390"/>
    </source>
</evidence>
<dbReference type="Proteomes" id="UP001160390">
    <property type="component" value="Unassembled WGS sequence"/>
</dbReference>
<reference evidence="1" key="1">
    <citation type="submission" date="2023-01" db="EMBL/GenBank/DDBJ databases">
        <authorList>
            <person name="Piombo E."/>
        </authorList>
    </citation>
    <scope>NUCLEOTIDE SEQUENCE</scope>
</reference>
<dbReference type="EMBL" id="CABFNP030001292">
    <property type="protein sequence ID" value="CAI6097681.1"/>
    <property type="molecule type" value="Genomic_DNA"/>
</dbReference>
<keyword evidence="2" id="KW-1185">Reference proteome</keyword>